<comment type="caution">
    <text evidence="1">The sequence shown here is derived from an EMBL/GenBank/DDBJ whole genome shotgun (WGS) entry which is preliminary data.</text>
</comment>
<dbReference type="Proteomes" id="UP001500864">
    <property type="component" value="Unassembled WGS sequence"/>
</dbReference>
<evidence type="ECO:0000313" key="2">
    <source>
        <dbReference type="Proteomes" id="UP001500864"/>
    </source>
</evidence>
<organism evidence="1 2">
    <name type="scientific">Bartonella jaculi</name>
    <dbReference type="NCBI Taxonomy" id="686226"/>
    <lineage>
        <taxon>Bacteria</taxon>
        <taxon>Pseudomonadati</taxon>
        <taxon>Pseudomonadota</taxon>
        <taxon>Alphaproteobacteria</taxon>
        <taxon>Hyphomicrobiales</taxon>
        <taxon>Bartonellaceae</taxon>
        <taxon>Bartonella</taxon>
    </lineage>
</organism>
<gene>
    <name evidence="1" type="ORF">GCM10023261_07010</name>
</gene>
<proteinExistence type="predicted"/>
<dbReference type="EMBL" id="BAABIZ010000005">
    <property type="protein sequence ID" value="GAA5106521.1"/>
    <property type="molecule type" value="Genomic_DNA"/>
</dbReference>
<accession>A0ABP9N182</accession>
<name>A0ABP9N182_9HYPH</name>
<keyword evidence="2" id="KW-1185">Reference proteome</keyword>
<evidence type="ECO:0000313" key="1">
    <source>
        <dbReference type="EMBL" id="GAA5106521.1"/>
    </source>
</evidence>
<protein>
    <submittedName>
        <fullName evidence="1">Uncharacterized protein</fullName>
    </submittedName>
</protein>
<reference evidence="2" key="1">
    <citation type="journal article" date="2019" name="Int. J. Syst. Evol. Microbiol.">
        <title>The Global Catalogue of Microorganisms (GCM) 10K type strain sequencing project: providing services to taxonomists for standard genome sequencing and annotation.</title>
        <authorList>
            <consortium name="The Broad Institute Genomics Platform"/>
            <consortium name="The Broad Institute Genome Sequencing Center for Infectious Disease"/>
            <person name="Wu L."/>
            <person name="Ma J."/>
        </authorList>
    </citation>
    <scope>NUCLEOTIDE SEQUENCE [LARGE SCALE GENOMIC DNA]</scope>
    <source>
        <strain evidence="2">JCM 17712</strain>
    </source>
</reference>
<sequence>MFEKERNMSLMNHFNVNTCATLEVGKYNDDSSLYFRNTVRLKGICVIPFTGRAILGNEMGARKVFFKASM</sequence>